<feature type="signal peptide" evidence="3">
    <location>
        <begin position="1"/>
        <end position="22"/>
    </location>
</feature>
<gene>
    <name evidence="4" type="ORF">H9982_02705</name>
</gene>
<evidence type="ECO:0000313" key="4">
    <source>
        <dbReference type="EMBL" id="HIX45111.1"/>
    </source>
</evidence>
<comment type="caution">
    <text evidence="4">The sequence shown here is derived from an EMBL/GenBank/DDBJ whole genome shotgun (WGS) entry which is preliminary data.</text>
</comment>
<keyword evidence="3" id="KW-0732">Signal</keyword>
<keyword evidence="2" id="KW-1133">Transmembrane helix</keyword>
<evidence type="ECO:0000256" key="1">
    <source>
        <dbReference type="SAM" id="MobiDB-lite"/>
    </source>
</evidence>
<feature type="region of interest" description="Disordered" evidence="1">
    <location>
        <begin position="297"/>
        <end position="323"/>
    </location>
</feature>
<dbReference type="EMBL" id="DXFB01000072">
    <property type="protein sequence ID" value="HIX45111.1"/>
    <property type="molecule type" value="Genomic_DNA"/>
</dbReference>
<keyword evidence="2" id="KW-0472">Membrane</keyword>
<keyword evidence="2" id="KW-0812">Transmembrane</keyword>
<protein>
    <submittedName>
        <fullName evidence="4">DUF4381 family protein</fullName>
    </submittedName>
</protein>
<dbReference type="InterPro" id="IPR025489">
    <property type="entry name" value="DUF4381"/>
</dbReference>
<dbReference type="AlphaFoldDB" id="A0A9D1VQI6"/>
<sequence>MTKRLFIILVALMAAWAPRAAAQVVVEAKMDSSVMWMGQQTHVRLSLVQDSDKPVMFPIITDTLTAGVEVLDVTQPDTTVLQNNRIQINQEVLVTSFDSGLYYIPPFEYIYGADTFCTESLSLKVVPVEVDTTAQPMDIKGVVAPPFVLWDYIPGWMWYVLLALVVIAAAIWGYYYWQKRRKPQETAAAEKQEPPYERAMAALQALRDSKLWQQGQEKSYYTRLVDILREYIDSRFGIRAMEMTSAQIIEALRQNGTLREVNRYLSEILSMADFVKFAKMRPMPDDNERVMRQAVDFLELTKPQPEPEPAAGDAQASDEKENK</sequence>
<evidence type="ECO:0000256" key="3">
    <source>
        <dbReference type="SAM" id="SignalP"/>
    </source>
</evidence>
<reference evidence="4" key="2">
    <citation type="submission" date="2021-04" db="EMBL/GenBank/DDBJ databases">
        <authorList>
            <person name="Gilroy R."/>
        </authorList>
    </citation>
    <scope>NUCLEOTIDE SEQUENCE</scope>
    <source>
        <strain evidence="4">ChiHjej12B11-16260</strain>
    </source>
</reference>
<feature type="chain" id="PRO_5038483906" evidence="3">
    <location>
        <begin position="23"/>
        <end position="323"/>
    </location>
</feature>
<proteinExistence type="predicted"/>
<organism evidence="4 5">
    <name type="scientific">Candidatus Barnesiella excrementipullorum</name>
    <dbReference type="NCBI Taxonomy" id="2838479"/>
    <lineage>
        <taxon>Bacteria</taxon>
        <taxon>Pseudomonadati</taxon>
        <taxon>Bacteroidota</taxon>
        <taxon>Bacteroidia</taxon>
        <taxon>Bacteroidales</taxon>
        <taxon>Barnesiellaceae</taxon>
        <taxon>Barnesiella</taxon>
    </lineage>
</organism>
<name>A0A9D1VQI6_9BACT</name>
<dbReference type="Proteomes" id="UP000824246">
    <property type="component" value="Unassembled WGS sequence"/>
</dbReference>
<dbReference type="Pfam" id="PF14316">
    <property type="entry name" value="DUF4381"/>
    <property type="match status" value="1"/>
</dbReference>
<accession>A0A9D1VQI6</accession>
<evidence type="ECO:0000256" key="2">
    <source>
        <dbReference type="SAM" id="Phobius"/>
    </source>
</evidence>
<evidence type="ECO:0000313" key="5">
    <source>
        <dbReference type="Proteomes" id="UP000824246"/>
    </source>
</evidence>
<feature type="transmembrane region" description="Helical" evidence="2">
    <location>
        <begin position="156"/>
        <end position="177"/>
    </location>
</feature>
<reference evidence="4" key="1">
    <citation type="journal article" date="2021" name="PeerJ">
        <title>Extensive microbial diversity within the chicken gut microbiome revealed by metagenomics and culture.</title>
        <authorList>
            <person name="Gilroy R."/>
            <person name="Ravi A."/>
            <person name="Getino M."/>
            <person name="Pursley I."/>
            <person name="Horton D.L."/>
            <person name="Alikhan N.F."/>
            <person name="Baker D."/>
            <person name="Gharbi K."/>
            <person name="Hall N."/>
            <person name="Watson M."/>
            <person name="Adriaenssens E.M."/>
            <person name="Foster-Nyarko E."/>
            <person name="Jarju S."/>
            <person name="Secka A."/>
            <person name="Antonio M."/>
            <person name="Oren A."/>
            <person name="Chaudhuri R.R."/>
            <person name="La Ragione R."/>
            <person name="Hildebrand F."/>
            <person name="Pallen M.J."/>
        </authorList>
    </citation>
    <scope>NUCLEOTIDE SEQUENCE</scope>
    <source>
        <strain evidence="4">ChiHjej12B11-16260</strain>
    </source>
</reference>